<evidence type="ECO:0000256" key="1">
    <source>
        <dbReference type="SAM" id="SignalP"/>
    </source>
</evidence>
<dbReference type="EMBL" id="JBANDC010000005">
    <property type="protein sequence ID" value="MEM4987542.1"/>
    <property type="molecule type" value="Genomic_DNA"/>
</dbReference>
<accession>A0ABU9PU78</accession>
<evidence type="ECO:0000313" key="3">
    <source>
        <dbReference type="Proteomes" id="UP001495910"/>
    </source>
</evidence>
<sequence>MTKSIFIALLVISFAACGESYHDPFGNEISKEEHERRVANDAARDALVNLMAECRNHPQPGCPVQEK</sequence>
<organism evidence="2 3">
    <name type="scientific">Collimonas rhizosphaerae</name>
    <dbReference type="NCBI Taxonomy" id="3126357"/>
    <lineage>
        <taxon>Bacteria</taxon>
        <taxon>Pseudomonadati</taxon>
        <taxon>Pseudomonadota</taxon>
        <taxon>Betaproteobacteria</taxon>
        <taxon>Burkholderiales</taxon>
        <taxon>Oxalobacteraceae</taxon>
        <taxon>Collimonas</taxon>
    </lineage>
</organism>
<comment type="caution">
    <text evidence="2">The sequence shown here is derived from an EMBL/GenBank/DDBJ whole genome shotgun (WGS) entry which is preliminary data.</text>
</comment>
<proteinExistence type="predicted"/>
<gene>
    <name evidence="2" type="ORF">V8G57_09105</name>
</gene>
<feature type="chain" id="PRO_5047535999" description="Entry exclusion lipoprotein TrbK" evidence="1">
    <location>
        <begin position="19"/>
        <end position="67"/>
    </location>
</feature>
<protein>
    <recommendedName>
        <fullName evidence="4">Entry exclusion lipoprotein TrbK</fullName>
    </recommendedName>
</protein>
<dbReference type="RefSeq" id="WP_342829092.1">
    <property type="nucleotide sequence ID" value="NZ_JBANDC010000005.1"/>
</dbReference>
<keyword evidence="3" id="KW-1185">Reference proteome</keyword>
<name>A0ABU9PU78_9BURK</name>
<evidence type="ECO:0000313" key="2">
    <source>
        <dbReference type="EMBL" id="MEM4987542.1"/>
    </source>
</evidence>
<reference evidence="2 3" key="1">
    <citation type="submission" date="2024-02" db="EMBL/GenBank/DDBJ databases">
        <title>Draft genome sequence of Collimonas sp. strain H4R21, an effective mineral-weathering bacterial strain isolated from the beech rhizosphere.</title>
        <authorList>
            <person name="Morin E."/>
            <person name="Uroz S."/>
            <person name="Leveau J.H.J."/>
            <person name="Kumar R."/>
            <person name="Rey M.W."/>
            <person name="Pham J."/>
        </authorList>
    </citation>
    <scope>NUCLEOTIDE SEQUENCE [LARGE SCALE GENOMIC DNA]</scope>
    <source>
        <strain evidence="2 3">H4R21</strain>
    </source>
</reference>
<dbReference type="PROSITE" id="PS51257">
    <property type="entry name" value="PROKAR_LIPOPROTEIN"/>
    <property type="match status" value="1"/>
</dbReference>
<keyword evidence="1" id="KW-0732">Signal</keyword>
<feature type="signal peptide" evidence="1">
    <location>
        <begin position="1"/>
        <end position="18"/>
    </location>
</feature>
<dbReference type="Proteomes" id="UP001495910">
    <property type="component" value="Unassembled WGS sequence"/>
</dbReference>
<evidence type="ECO:0008006" key="4">
    <source>
        <dbReference type="Google" id="ProtNLM"/>
    </source>
</evidence>